<dbReference type="EMBL" id="CAKOES020000956">
    <property type="protein sequence ID" value="CAH2330683.1"/>
    <property type="molecule type" value="Genomic_DNA"/>
</dbReference>
<dbReference type="Proteomes" id="UP001295444">
    <property type="component" value="Unassembled WGS sequence"/>
</dbReference>
<name>A0AAD1WV86_PELCU</name>
<gene>
    <name evidence="2" type="ORF">PECUL_23A039089</name>
</gene>
<feature type="compositionally biased region" description="Polar residues" evidence="1">
    <location>
        <begin position="1"/>
        <end position="15"/>
    </location>
</feature>
<dbReference type="AlphaFoldDB" id="A0AAD1WV86"/>
<reference evidence="2" key="1">
    <citation type="submission" date="2022-03" db="EMBL/GenBank/DDBJ databases">
        <authorList>
            <person name="Alioto T."/>
            <person name="Alioto T."/>
            <person name="Gomez Garrido J."/>
        </authorList>
    </citation>
    <scope>NUCLEOTIDE SEQUENCE</scope>
</reference>
<organism evidence="2 3">
    <name type="scientific">Pelobates cultripes</name>
    <name type="common">Western spadefoot toad</name>
    <dbReference type="NCBI Taxonomy" id="61616"/>
    <lineage>
        <taxon>Eukaryota</taxon>
        <taxon>Metazoa</taxon>
        <taxon>Chordata</taxon>
        <taxon>Craniata</taxon>
        <taxon>Vertebrata</taxon>
        <taxon>Euteleostomi</taxon>
        <taxon>Amphibia</taxon>
        <taxon>Batrachia</taxon>
        <taxon>Anura</taxon>
        <taxon>Pelobatoidea</taxon>
        <taxon>Pelobatidae</taxon>
        <taxon>Pelobates</taxon>
    </lineage>
</organism>
<accession>A0AAD1WV86</accession>
<proteinExistence type="predicted"/>
<evidence type="ECO:0000313" key="2">
    <source>
        <dbReference type="EMBL" id="CAH2330683.1"/>
    </source>
</evidence>
<evidence type="ECO:0000256" key="1">
    <source>
        <dbReference type="SAM" id="MobiDB-lite"/>
    </source>
</evidence>
<feature type="region of interest" description="Disordered" evidence="1">
    <location>
        <begin position="1"/>
        <end position="43"/>
    </location>
</feature>
<sequence length="183" mass="20680">MFHPQQEQGQPSCRQNTEETDTDSDESEYNKAPDAPLTPHNMQTMLRKATTDIKSHLASELDKRLSGIKEDIESLTSRTNHMEARIKELTTSSQAHSQDSTYLHAKIEAMEESLEDLNNRSQRNNIQIRGLPEAVTMEGLHNVLKGLFKSILPEASAQDLLLYRAHRALRPQGHNGPPAFLRN</sequence>
<protein>
    <submittedName>
        <fullName evidence="2">Uncharacterized protein</fullName>
    </submittedName>
</protein>
<keyword evidence="3" id="KW-1185">Reference proteome</keyword>
<dbReference type="Gene3D" id="1.20.5.340">
    <property type="match status" value="1"/>
</dbReference>
<comment type="caution">
    <text evidence="2">The sequence shown here is derived from an EMBL/GenBank/DDBJ whole genome shotgun (WGS) entry which is preliminary data.</text>
</comment>
<dbReference type="PANTHER" id="PTHR11505">
    <property type="entry name" value="L1 TRANSPOSABLE ELEMENT-RELATED"/>
    <property type="match status" value="1"/>
</dbReference>
<dbReference type="InterPro" id="IPR004244">
    <property type="entry name" value="Transposase_22"/>
</dbReference>
<evidence type="ECO:0000313" key="3">
    <source>
        <dbReference type="Proteomes" id="UP001295444"/>
    </source>
</evidence>
<feature type="compositionally biased region" description="Acidic residues" evidence="1">
    <location>
        <begin position="18"/>
        <end position="27"/>
    </location>
</feature>